<dbReference type="Pfam" id="PF01547">
    <property type="entry name" value="SBP_bac_1"/>
    <property type="match status" value="1"/>
</dbReference>
<accession>A0ABV8M0I1</accession>
<dbReference type="PROSITE" id="PS51318">
    <property type="entry name" value="TAT"/>
    <property type="match status" value="1"/>
</dbReference>
<dbReference type="RefSeq" id="WP_253762548.1">
    <property type="nucleotide sequence ID" value="NZ_JAMZDZ010000001.1"/>
</dbReference>
<dbReference type="InterPro" id="IPR006311">
    <property type="entry name" value="TAT_signal"/>
</dbReference>
<dbReference type="PANTHER" id="PTHR43649">
    <property type="entry name" value="ARABINOSE-BINDING PROTEIN-RELATED"/>
    <property type="match status" value="1"/>
</dbReference>
<evidence type="ECO:0000313" key="3">
    <source>
        <dbReference type="Proteomes" id="UP001595816"/>
    </source>
</evidence>
<keyword evidence="3" id="KW-1185">Reference proteome</keyword>
<name>A0ABV8M0I1_9ACTN</name>
<dbReference type="PROSITE" id="PS51257">
    <property type="entry name" value="PROKAR_LIPOPROTEIN"/>
    <property type="match status" value="1"/>
</dbReference>
<comment type="caution">
    <text evidence="2">The sequence shown here is derived from an EMBL/GenBank/DDBJ whole genome shotgun (WGS) entry which is preliminary data.</text>
</comment>
<dbReference type="Gene3D" id="3.40.190.10">
    <property type="entry name" value="Periplasmic binding protein-like II"/>
    <property type="match status" value="1"/>
</dbReference>
<proteinExistence type="predicted"/>
<feature type="chain" id="PRO_5047460425" evidence="1">
    <location>
        <begin position="28"/>
        <end position="440"/>
    </location>
</feature>
<gene>
    <name evidence="2" type="ORF">ACFOZ4_35625</name>
</gene>
<dbReference type="SUPFAM" id="SSF53850">
    <property type="entry name" value="Periplasmic binding protein-like II"/>
    <property type="match status" value="1"/>
</dbReference>
<protein>
    <submittedName>
        <fullName evidence="2">ABC transporter substrate-binding protein</fullName>
    </submittedName>
</protein>
<dbReference type="InterPro" id="IPR050490">
    <property type="entry name" value="Bact_solute-bd_prot1"/>
</dbReference>
<feature type="signal peptide" evidence="1">
    <location>
        <begin position="1"/>
        <end position="27"/>
    </location>
</feature>
<dbReference type="InterPro" id="IPR006059">
    <property type="entry name" value="SBP"/>
</dbReference>
<organism evidence="2 3">
    <name type="scientific">Hamadaea flava</name>
    <dbReference type="NCBI Taxonomy" id="1742688"/>
    <lineage>
        <taxon>Bacteria</taxon>
        <taxon>Bacillati</taxon>
        <taxon>Actinomycetota</taxon>
        <taxon>Actinomycetes</taxon>
        <taxon>Micromonosporales</taxon>
        <taxon>Micromonosporaceae</taxon>
        <taxon>Hamadaea</taxon>
    </lineage>
</organism>
<reference evidence="3" key="1">
    <citation type="journal article" date="2019" name="Int. J. Syst. Evol. Microbiol.">
        <title>The Global Catalogue of Microorganisms (GCM) 10K type strain sequencing project: providing services to taxonomists for standard genome sequencing and annotation.</title>
        <authorList>
            <consortium name="The Broad Institute Genomics Platform"/>
            <consortium name="The Broad Institute Genome Sequencing Center for Infectious Disease"/>
            <person name="Wu L."/>
            <person name="Ma J."/>
        </authorList>
    </citation>
    <scope>NUCLEOTIDE SEQUENCE [LARGE SCALE GENOMIC DNA]</scope>
    <source>
        <strain evidence="3">CGMCC 4.7289</strain>
    </source>
</reference>
<evidence type="ECO:0000256" key="1">
    <source>
        <dbReference type="SAM" id="SignalP"/>
    </source>
</evidence>
<evidence type="ECO:0000313" key="2">
    <source>
        <dbReference type="EMBL" id="MFC4135965.1"/>
    </source>
</evidence>
<sequence length="440" mass="46112">MPHGLPRRSALGLLLGAAGAAALGGVAACSSDDDKTTATPEETGPVELVYWTWAPNMDKIAEVWNKANPNIKVTISNQGGGNESAAKFLTAAKAGNAPDIMQAEYQMLPSFVAAEAVADIKSLVSGAKSAFSDGLWGLVTLGTDAVYGLPQDSGPMGLFYRVDLLEKYGVAVPKTWDEYAAAARKVHAADKSVYFGGFSNKDGGWFAGLSQQAGGQWWSIAGDTWKVGINDAATTKVAEFWGGLVKDGVVDTQAWWSNEWNAAFTNGKLLTWCSAVWAPGVLSSNVPSTKGKWAMAPLPQWTAGESFSGFWGGSAASISASSKHKSAAAKFLTWLNTDPAAVDLLVKQAQVYPAASAGQSSLTTPPEYFSNQASFWKDAAAISSGARGFTFGPNVNAAYTAYEDSFGKAIQAKSSFTDALTSVQQATIADMTKAGFKVAS</sequence>
<dbReference type="PANTHER" id="PTHR43649:SF12">
    <property type="entry name" value="DIACETYLCHITOBIOSE BINDING PROTEIN DASA"/>
    <property type="match status" value="1"/>
</dbReference>
<dbReference type="Proteomes" id="UP001595816">
    <property type="component" value="Unassembled WGS sequence"/>
</dbReference>
<dbReference type="EMBL" id="JBHSAY010000028">
    <property type="protein sequence ID" value="MFC4135965.1"/>
    <property type="molecule type" value="Genomic_DNA"/>
</dbReference>
<keyword evidence="1" id="KW-0732">Signal</keyword>